<accession>A0AAU7V450</accession>
<proteinExistence type="predicted"/>
<organism evidence="1">
    <name type="scientific">Scrofimicrobium appendicitidis</name>
    <dbReference type="NCBI Taxonomy" id="3079930"/>
    <lineage>
        <taxon>Bacteria</taxon>
        <taxon>Bacillati</taxon>
        <taxon>Actinomycetota</taxon>
        <taxon>Actinomycetes</taxon>
        <taxon>Actinomycetales</taxon>
        <taxon>Actinomycetaceae</taxon>
        <taxon>Scrofimicrobium</taxon>
    </lineage>
</organism>
<dbReference type="GO" id="GO:0016787">
    <property type="term" value="F:hydrolase activity"/>
    <property type="evidence" value="ECO:0007669"/>
    <property type="project" value="UniProtKB-KW"/>
</dbReference>
<gene>
    <name evidence="1" type="ORF">SAC06_06035</name>
</gene>
<dbReference type="AlphaFoldDB" id="A0AAU7V450"/>
<dbReference type="Gene3D" id="2.60.120.1390">
    <property type="match status" value="1"/>
</dbReference>
<dbReference type="EMBL" id="CP138335">
    <property type="protein sequence ID" value="XBW07210.1"/>
    <property type="molecule type" value="Genomic_DNA"/>
</dbReference>
<name>A0AAU7V450_9ACTO</name>
<reference evidence="1" key="1">
    <citation type="submission" date="2023-11" db="EMBL/GenBank/DDBJ databases">
        <title>Scrofimicrobium hongkongense sp. nov., isolated from a patient with peritonitis.</title>
        <authorList>
            <person name="Lao H.Y."/>
            <person name="Wong A.Y.P."/>
            <person name="Ng T.L."/>
            <person name="Wong R.Y.L."/>
            <person name="Yau M.C.Y."/>
            <person name="Lam J.Y.W."/>
            <person name="Siu G.K.H."/>
        </authorList>
    </citation>
    <scope>NUCLEOTIDE SEQUENCE</scope>
    <source>
        <strain evidence="1">R131</strain>
    </source>
</reference>
<sequence length="359" mass="40198">MSLDLTRPSSMISRAITAENFRGVKAGGGRATDGFSQRAASRLGVGWKVSPCVEIAPSETFEVAEIEGPGLIQHLWFTCHYSLWRSLMLRIHWDGEQIPAVEVPLGDFFCNGWEVFSQVSSTQIAANPHGGFNSYWQMPFHRSARITIENLSSVPANLYYQVDYALGEIPADSLYFHAQWNRSNPVPDGIHPLLPRVEGTGRYVGAYLAWQSNSPGWWGEGEVKIYLDGDEEYPTICGTGTEDYFGGAWNFDIPSRGYTEFTTPYLGLNQVLKPDGLYQSQQRFGMYRWHVVDSIGFNQDLRIEIQALGIGPGQGNGLPHRYRKLKDDIASTAVFYLDRPAVSAHERPQVPDLLTLEVQ</sequence>
<protein>
    <submittedName>
        <fullName evidence="1">Glycoside hydrolase family 172 protein</fullName>
    </submittedName>
</protein>
<dbReference type="InterPro" id="IPR021345">
    <property type="entry name" value="DUF2961"/>
</dbReference>
<evidence type="ECO:0000313" key="1">
    <source>
        <dbReference type="EMBL" id="XBW07210.1"/>
    </source>
</evidence>
<dbReference type="RefSeq" id="WP_350257416.1">
    <property type="nucleotide sequence ID" value="NZ_CP138335.1"/>
</dbReference>
<keyword evidence="1" id="KW-0378">Hydrolase</keyword>
<dbReference type="Pfam" id="PF11175">
    <property type="entry name" value="DUF2961"/>
    <property type="match status" value="1"/>
</dbReference>
<dbReference type="KEGG" id="sapp:SAC06_06035"/>